<organism evidence="1 2">
    <name type="scientific">Lichtheimia ornata</name>
    <dbReference type="NCBI Taxonomy" id="688661"/>
    <lineage>
        <taxon>Eukaryota</taxon>
        <taxon>Fungi</taxon>
        <taxon>Fungi incertae sedis</taxon>
        <taxon>Mucoromycota</taxon>
        <taxon>Mucoromycotina</taxon>
        <taxon>Mucoromycetes</taxon>
        <taxon>Mucorales</taxon>
        <taxon>Lichtheimiaceae</taxon>
        <taxon>Lichtheimia</taxon>
    </lineage>
</organism>
<dbReference type="PANTHER" id="PTHR36978">
    <property type="entry name" value="P-LOOP CONTAINING NUCLEOTIDE TRIPHOSPHATE HYDROLASE"/>
    <property type="match status" value="1"/>
</dbReference>
<gene>
    <name evidence="1" type="ORF">O0I10_012223</name>
</gene>
<dbReference type="Proteomes" id="UP001234581">
    <property type="component" value="Unassembled WGS sequence"/>
</dbReference>
<name>A0AAD7US02_9FUNG</name>
<comment type="caution">
    <text evidence="1">The sequence shown here is derived from an EMBL/GenBank/DDBJ whole genome shotgun (WGS) entry which is preliminary data.</text>
</comment>
<dbReference type="AlphaFoldDB" id="A0AAD7US02"/>
<dbReference type="GeneID" id="83219610"/>
<dbReference type="PANTHER" id="PTHR36978:SF4">
    <property type="entry name" value="P-LOOP CONTAINING NUCLEOSIDE TRIPHOSPHATE HYDROLASE PROTEIN"/>
    <property type="match status" value="1"/>
</dbReference>
<proteinExistence type="predicted"/>
<accession>A0AAD7US02</accession>
<dbReference type="EMBL" id="JARTCD010000116">
    <property type="protein sequence ID" value="KAJ8652165.1"/>
    <property type="molecule type" value="Genomic_DNA"/>
</dbReference>
<keyword evidence="2" id="KW-1185">Reference proteome</keyword>
<dbReference type="RefSeq" id="XP_058337079.1">
    <property type="nucleotide sequence ID" value="XM_058492169.1"/>
</dbReference>
<dbReference type="Gene3D" id="3.40.50.300">
    <property type="entry name" value="P-loop containing nucleotide triphosphate hydrolases"/>
    <property type="match status" value="1"/>
</dbReference>
<dbReference type="Pfam" id="PF17784">
    <property type="entry name" value="Sulfotransfer_4"/>
    <property type="match status" value="1"/>
</dbReference>
<dbReference type="InterPro" id="IPR027417">
    <property type="entry name" value="P-loop_NTPase"/>
</dbReference>
<protein>
    <recommendedName>
        <fullName evidence="3">P-loop containing nucleoside triphosphate hydrolase protein</fullName>
    </recommendedName>
</protein>
<evidence type="ECO:0000313" key="1">
    <source>
        <dbReference type="EMBL" id="KAJ8652165.1"/>
    </source>
</evidence>
<dbReference type="SUPFAM" id="SSF52540">
    <property type="entry name" value="P-loop containing nucleoside triphosphate hydrolases"/>
    <property type="match status" value="1"/>
</dbReference>
<dbReference type="InterPro" id="IPR040632">
    <property type="entry name" value="Sulfotransfer_4"/>
</dbReference>
<evidence type="ECO:0000313" key="2">
    <source>
        <dbReference type="Proteomes" id="UP001234581"/>
    </source>
</evidence>
<evidence type="ECO:0008006" key="3">
    <source>
        <dbReference type="Google" id="ProtNLM"/>
    </source>
</evidence>
<reference evidence="1 2" key="1">
    <citation type="submission" date="2023-03" db="EMBL/GenBank/DDBJ databases">
        <title>Genome sequence of Lichtheimia ornata CBS 291.66.</title>
        <authorList>
            <person name="Mohabir J.T."/>
            <person name="Shea T.P."/>
            <person name="Kurbessoian T."/>
            <person name="Berby B."/>
            <person name="Fontaine J."/>
            <person name="Livny J."/>
            <person name="Gnirke A."/>
            <person name="Stajich J.E."/>
            <person name="Cuomo C.A."/>
        </authorList>
    </citation>
    <scope>NUCLEOTIDE SEQUENCE [LARGE SCALE GENOMIC DNA]</scope>
    <source>
        <strain evidence="1">CBS 291.66</strain>
    </source>
</reference>
<sequence>MAPLKVIGAGYGRTGTSSLRLALNMLGYKTHHMITTFGSDEDHPEQFLKAFKHPEKPVNWDLLYEGFDAAVDWPTVVFLDRLLVKYPDAKFVLTIRDSESWYNSVKNTIYKVQCKFRNSPGELSKGMVKHLEMIRTVVLDGAFNDLERFLHDKERIKSLYVAHNEWVKQHIPADRLLIMEIGEGWDRLCAFLDKPVPSEPFPRVNSTEEFQPLLQGNFFENIKGLFDQQFATASEAQDQKPYALAKANKNSVVA</sequence>